<evidence type="ECO:0000256" key="2">
    <source>
        <dbReference type="SAM" id="SignalP"/>
    </source>
</evidence>
<feature type="compositionally biased region" description="Pro residues" evidence="1">
    <location>
        <begin position="266"/>
        <end position="285"/>
    </location>
</feature>
<reference evidence="3 4" key="1">
    <citation type="journal article" date="2016" name="Nat. Commun.">
        <title>Thousands of microbial genomes shed light on interconnected biogeochemical processes in an aquifer system.</title>
        <authorList>
            <person name="Anantharaman K."/>
            <person name="Brown C.T."/>
            <person name="Hug L.A."/>
            <person name="Sharon I."/>
            <person name="Castelle C.J."/>
            <person name="Probst A.J."/>
            <person name="Thomas B.C."/>
            <person name="Singh A."/>
            <person name="Wilkins M.J."/>
            <person name="Karaoz U."/>
            <person name="Brodie E.L."/>
            <person name="Williams K.H."/>
            <person name="Hubbard S.S."/>
            <person name="Banfield J.F."/>
        </authorList>
    </citation>
    <scope>NUCLEOTIDE SEQUENCE [LARGE SCALE GENOMIC DNA]</scope>
</reference>
<feature type="region of interest" description="Disordered" evidence="1">
    <location>
        <begin position="266"/>
        <end position="348"/>
    </location>
</feature>
<dbReference type="Proteomes" id="UP000178735">
    <property type="component" value="Unassembled WGS sequence"/>
</dbReference>
<evidence type="ECO:0000256" key="1">
    <source>
        <dbReference type="SAM" id="MobiDB-lite"/>
    </source>
</evidence>
<comment type="caution">
    <text evidence="3">The sequence shown here is derived from an EMBL/GenBank/DDBJ whole genome shotgun (WGS) entry which is preliminary data.</text>
</comment>
<dbReference type="STRING" id="1817813.A2008_04685"/>
<evidence type="ECO:0000313" key="4">
    <source>
        <dbReference type="Proteomes" id="UP000178735"/>
    </source>
</evidence>
<feature type="signal peptide" evidence="2">
    <location>
        <begin position="1"/>
        <end position="15"/>
    </location>
</feature>
<feature type="compositionally biased region" description="Basic residues" evidence="1">
    <location>
        <begin position="325"/>
        <end position="339"/>
    </location>
</feature>
<dbReference type="EMBL" id="MGFH01000146">
    <property type="protein sequence ID" value="OGM04333.1"/>
    <property type="molecule type" value="Genomic_DNA"/>
</dbReference>
<feature type="compositionally biased region" description="Polar residues" evidence="1">
    <location>
        <begin position="305"/>
        <end position="320"/>
    </location>
</feature>
<feature type="region of interest" description="Disordered" evidence="1">
    <location>
        <begin position="79"/>
        <end position="126"/>
    </location>
</feature>
<gene>
    <name evidence="3" type="ORF">A2008_04685</name>
</gene>
<dbReference type="AlphaFoldDB" id="A0A1F7WNB4"/>
<accession>A0A1F7WNB4</accession>
<organism evidence="3 4">
    <name type="scientific">Candidatus Wallbacteria bacterium GWC2_49_35</name>
    <dbReference type="NCBI Taxonomy" id="1817813"/>
    <lineage>
        <taxon>Bacteria</taxon>
        <taxon>Candidatus Walliibacteriota</taxon>
    </lineage>
</organism>
<name>A0A1F7WNB4_9BACT</name>
<evidence type="ECO:0000313" key="3">
    <source>
        <dbReference type="EMBL" id="OGM04333.1"/>
    </source>
</evidence>
<feature type="chain" id="PRO_5012927010" evidence="2">
    <location>
        <begin position="16"/>
        <end position="348"/>
    </location>
</feature>
<proteinExistence type="predicted"/>
<keyword evidence="2" id="KW-0732">Signal</keyword>
<sequence length="348" mass="36434">MIIALSLSMSMSAMAAQQPSGSFLKDLIGLTGGLSSFFGSAMQSMTQAIGYLTGGVQAAHLFQTGTNIVNGMLVNGPKPPQIPLPQVTMPGANPPAQSPDSDNAVPAASGSAPATSNEAPAAGADVSPQYVSNEDFAGLLKGYNSLSIEEKNLVNQMNAAPEDAAIKELYNQVQAAKLENSSKIIASLNYDIEKQQFSKLNLLIEYVNTTGPQTVKIFGQIIDSARGKLQFCLIEAKKYGLNMDIEIIEGKLKLVMSLTTGSFIPSAPPASAPMGEKPPAPPAAPKPEADNADNASRPTDFSAEPSASMNENIVNQTQTGEKAPAKTKKKAPAKKRAVKKASAERVAE</sequence>
<protein>
    <submittedName>
        <fullName evidence="3">Uncharacterized protein</fullName>
    </submittedName>
</protein>